<evidence type="ECO:0000313" key="3">
    <source>
        <dbReference type="EMBL" id="RMH92855.1"/>
    </source>
</evidence>
<evidence type="ECO:0000259" key="2">
    <source>
        <dbReference type="Pfam" id="PF16220"/>
    </source>
</evidence>
<dbReference type="RefSeq" id="WP_122101589.1">
    <property type="nucleotide sequence ID" value="NZ_RFLY01000009.1"/>
</dbReference>
<dbReference type="Pfam" id="PF16220">
    <property type="entry name" value="DUF4880"/>
    <property type="match status" value="1"/>
</dbReference>
<evidence type="ECO:0000259" key="1">
    <source>
        <dbReference type="Pfam" id="PF04773"/>
    </source>
</evidence>
<comment type="caution">
    <text evidence="3">The sequence shown here is derived from an EMBL/GenBank/DDBJ whole genome shotgun (WGS) entry which is preliminary data.</text>
</comment>
<evidence type="ECO:0000313" key="4">
    <source>
        <dbReference type="Proteomes" id="UP000275012"/>
    </source>
</evidence>
<dbReference type="PANTHER" id="PTHR30273">
    <property type="entry name" value="PERIPLASMIC SIGNAL SENSOR AND SIGMA FACTOR ACTIVATOR FECR-RELATED"/>
    <property type="match status" value="1"/>
</dbReference>
<organism evidence="3 4">
    <name type="scientific">Solilutibacter pythonis</name>
    <dbReference type="NCBI Taxonomy" id="2483112"/>
    <lineage>
        <taxon>Bacteria</taxon>
        <taxon>Pseudomonadati</taxon>
        <taxon>Pseudomonadota</taxon>
        <taxon>Gammaproteobacteria</taxon>
        <taxon>Lysobacterales</taxon>
        <taxon>Lysobacteraceae</taxon>
        <taxon>Solilutibacter</taxon>
    </lineage>
</organism>
<dbReference type="PIRSF" id="PIRSF018266">
    <property type="entry name" value="FecR"/>
    <property type="match status" value="1"/>
</dbReference>
<feature type="domain" description="FecR N-terminal" evidence="2">
    <location>
        <begin position="24"/>
        <end position="65"/>
    </location>
</feature>
<reference evidence="3 4" key="1">
    <citation type="submission" date="2018-10" db="EMBL/GenBank/DDBJ databases">
        <title>Proposal of Lysobacter pythonis sp. nov. isolated from royal pythons (Python regius).</title>
        <authorList>
            <person name="Hans-Juergen B."/>
            <person name="Huptas C."/>
            <person name="Sandra B."/>
            <person name="Igor L."/>
            <person name="Joachim S."/>
            <person name="Siegfried S."/>
            <person name="Mareike W."/>
            <person name="Peter K."/>
        </authorList>
    </citation>
    <scope>NUCLEOTIDE SEQUENCE [LARGE SCALE GENOMIC DNA]</scope>
    <source>
        <strain evidence="3 4">4284/11</strain>
    </source>
</reference>
<dbReference type="GO" id="GO:0016989">
    <property type="term" value="F:sigma factor antagonist activity"/>
    <property type="evidence" value="ECO:0007669"/>
    <property type="project" value="TreeGrafter"/>
</dbReference>
<dbReference type="InterPro" id="IPR006860">
    <property type="entry name" value="FecR"/>
</dbReference>
<proteinExistence type="predicted"/>
<dbReference type="OrthoDB" id="9771237at2"/>
<dbReference type="Proteomes" id="UP000275012">
    <property type="component" value="Unassembled WGS sequence"/>
</dbReference>
<dbReference type="InterPro" id="IPR032623">
    <property type="entry name" value="FecR_N"/>
</dbReference>
<protein>
    <submittedName>
        <fullName evidence="3">DUF4880 domain-containing protein</fullName>
    </submittedName>
</protein>
<gene>
    <name evidence="3" type="ORF">EBB59_07795</name>
</gene>
<accession>A0A3M2HX57</accession>
<dbReference type="Pfam" id="PF04773">
    <property type="entry name" value="FecR"/>
    <property type="match status" value="1"/>
</dbReference>
<sequence>MRRPGESGKAGATPAELPDGVLHAAAEWMALLASGEAGQTDIDACRAWRDQHPDHASAWRRAERVFGRLESLPAPLARQALDRPRSSSRRTLLRNALLLAMAVPIGGIAWRRLYGVDHRTGRGERLQIELADGSALMLDADTAVRVDMGRDARRLELVRGRLHVRTATGPLAPARALQIVTRQGVLRTGDARFGAGEARAGLLVMVEQGVLELVAEADRRGGTIAAGRMARIVDGAITEIRALGGEDLAWVAGLLHADGERLDAFLERLARYHRGWLRCDPAVAGLRISGTFRTDDPEGVLAVVVRTLPVKVVRRGPWTLIEAA</sequence>
<dbReference type="EMBL" id="RFLY01000009">
    <property type="protein sequence ID" value="RMH92855.1"/>
    <property type="molecule type" value="Genomic_DNA"/>
</dbReference>
<dbReference type="InterPro" id="IPR012373">
    <property type="entry name" value="Ferrdict_sens_TM"/>
</dbReference>
<feature type="domain" description="FecR protein" evidence="1">
    <location>
        <begin position="117"/>
        <end position="210"/>
    </location>
</feature>
<dbReference type="Gene3D" id="2.60.120.1440">
    <property type="match status" value="1"/>
</dbReference>
<dbReference type="AlphaFoldDB" id="A0A3M2HX57"/>
<dbReference type="PANTHER" id="PTHR30273:SF2">
    <property type="entry name" value="PROTEIN FECR"/>
    <property type="match status" value="1"/>
</dbReference>
<keyword evidence="4" id="KW-1185">Reference proteome</keyword>
<name>A0A3M2HX57_9GAMM</name>